<name>A0A1I0X0H2_9FIRM</name>
<evidence type="ECO:0000256" key="1">
    <source>
        <dbReference type="ARBA" id="ARBA00007228"/>
    </source>
</evidence>
<evidence type="ECO:0000313" key="6">
    <source>
        <dbReference type="Proteomes" id="UP000198838"/>
    </source>
</evidence>
<dbReference type="Pfam" id="PF22435">
    <property type="entry name" value="MRM3-like_sub_bind"/>
    <property type="match status" value="1"/>
</dbReference>
<keyword evidence="6" id="KW-1185">Reference proteome</keyword>
<comment type="similarity">
    <text evidence="1">Belongs to the class IV-like SAM-binding methyltransferase superfamily. RNA methyltransferase TrmH family.</text>
</comment>
<dbReference type="STRING" id="1120918.SAMN05216249_105119"/>
<keyword evidence="3 5" id="KW-0808">Transferase</keyword>
<dbReference type="EMBL" id="FOJY01000005">
    <property type="protein sequence ID" value="SFA94495.1"/>
    <property type="molecule type" value="Genomic_DNA"/>
</dbReference>
<organism evidence="5 6">
    <name type="scientific">Acetitomaculum ruminis DSM 5522</name>
    <dbReference type="NCBI Taxonomy" id="1120918"/>
    <lineage>
        <taxon>Bacteria</taxon>
        <taxon>Bacillati</taxon>
        <taxon>Bacillota</taxon>
        <taxon>Clostridia</taxon>
        <taxon>Lachnospirales</taxon>
        <taxon>Lachnospiraceae</taxon>
        <taxon>Acetitomaculum</taxon>
    </lineage>
</organism>
<evidence type="ECO:0000313" key="5">
    <source>
        <dbReference type="EMBL" id="SFA94495.1"/>
    </source>
</evidence>
<dbReference type="InterPro" id="IPR013123">
    <property type="entry name" value="SpoU_subst-bd"/>
</dbReference>
<keyword evidence="2 5" id="KW-0489">Methyltransferase</keyword>
<dbReference type="Pfam" id="PF00588">
    <property type="entry name" value="SpoU_methylase"/>
    <property type="match status" value="1"/>
</dbReference>
<dbReference type="Gene3D" id="3.40.1280.10">
    <property type="match status" value="1"/>
</dbReference>
<dbReference type="AlphaFoldDB" id="A0A1I0X0H2"/>
<dbReference type="GO" id="GO:0006396">
    <property type="term" value="P:RNA processing"/>
    <property type="evidence" value="ECO:0007669"/>
    <property type="project" value="InterPro"/>
</dbReference>
<dbReference type="PANTHER" id="PTHR43191:SF2">
    <property type="entry name" value="RRNA METHYLTRANSFERASE 3, MITOCHONDRIAL"/>
    <property type="match status" value="1"/>
</dbReference>
<dbReference type="InterPro" id="IPR029028">
    <property type="entry name" value="Alpha/beta_knot_MTases"/>
</dbReference>
<dbReference type="SUPFAM" id="SSF75217">
    <property type="entry name" value="alpha/beta knot"/>
    <property type="match status" value="1"/>
</dbReference>
<gene>
    <name evidence="5" type="ORF">SAMN05216249_105119</name>
</gene>
<dbReference type="InterPro" id="IPR001537">
    <property type="entry name" value="SpoU_MeTrfase"/>
</dbReference>
<dbReference type="GO" id="GO:0005737">
    <property type="term" value="C:cytoplasm"/>
    <property type="evidence" value="ECO:0007669"/>
    <property type="project" value="UniProtKB-ARBA"/>
</dbReference>
<evidence type="ECO:0000256" key="2">
    <source>
        <dbReference type="ARBA" id="ARBA00022603"/>
    </source>
</evidence>
<dbReference type="GO" id="GO:0008173">
    <property type="term" value="F:RNA methyltransferase activity"/>
    <property type="evidence" value="ECO:0007669"/>
    <property type="project" value="InterPro"/>
</dbReference>
<evidence type="ECO:0000256" key="3">
    <source>
        <dbReference type="ARBA" id="ARBA00022679"/>
    </source>
</evidence>
<dbReference type="PANTHER" id="PTHR43191">
    <property type="entry name" value="RRNA METHYLTRANSFERASE 3"/>
    <property type="match status" value="1"/>
</dbReference>
<accession>A0A1I0X0H2</accession>
<dbReference type="GO" id="GO:0003723">
    <property type="term" value="F:RNA binding"/>
    <property type="evidence" value="ECO:0007669"/>
    <property type="project" value="InterPro"/>
</dbReference>
<dbReference type="GO" id="GO:0032259">
    <property type="term" value="P:methylation"/>
    <property type="evidence" value="ECO:0007669"/>
    <property type="project" value="UniProtKB-KW"/>
</dbReference>
<dbReference type="InterPro" id="IPR053888">
    <property type="entry name" value="MRM3-like_sub_bind"/>
</dbReference>
<feature type="domain" description="RNA 2-O ribose methyltransferase substrate binding" evidence="4">
    <location>
        <begin position="32"/>
        <end position="111"/>
    </location>
</feature>
<reference evidence="5 6" key="1">
    <citation type="submission" date="2016-10" db="EMBL/GenBank/DDBJ databases">
        <authorList>
            <person name="de Groot N.N."/>
        </authorList>
    </citation>
    <scope>NUCLEOTIDE SEQUENCE [LARGE SCALE GENOMIC DNA]</scope>
    <source>
        <strain evidence="5 6">DSM 5522</strain>
    </source>
</reference>
<dbReference type="Gene3D" id="3.30.1330.30">
    <property type="match status" value="1"/>
</dbReference>
<dbReference type="Proteomes" id="UP000198838">
    <property type="component" value="Unassembled WGS sequence"/>
</dbReference>
<dbReference type="CDD" id="cd18095">
    <property type="entry name" value="SpoU-like_rRNA-MTase"/>
    <property type="match status" value="1"/>
</dbReference>
<dbReference type="InterPro" id="IPR029064">
    <property type="entry name" value="Ribosomal_eL30-like_sf"/>
</dbReference>
<dbReference type="InterPro" id="IPR029026">
    <property type="entry name" value="tRNA_m1G_MTases_N"/>
</dbReference>
<dbReference type="SMART" id="SM00967">
    <property type="entry name" value="SpoU_sub_bind"/>
    <property type="match status" value="1"/>
</dbReference>
<protein>
    <submittedName>
        <fullName evidence="5">RNA methyltransferase, TrmH family</fullName>
    </submittedName>
</protein>
<dbReference type="SUPFAM" id="SSF55315">
    <property type="entry name" value="L30e-like"/>
    <property type="match status" value="1"/>
</dbReference>
<dbReference type="InterPro" id="IPR051259">
    <property type="entry name" value="rRNA_Methyltransferase"/>
</dbReference>
<proteinExistence type="inferred from homology"/>
<sequence length="269" mass="30579">MEIITSNKNKKVKNLISLIKKRKNRDDLGVYIVEGPKMFSEAHFSEIIEIYFSKSFYESEFENDTDLENSLKQRNIDTQIVEILSDEVFKNVSGTDTPQGVLAVLRQKEYELEDLLKDNNPLILILENLQDPGNMGTMLRTGEAAGISGMLISKNSVDIYNPKTIRSTMGSIFRVPFVYSKDILRDVNILKDKGINIYCAHLKAENFYDEKDYKKPTAFVIGNESKGISDKLSNEINNYIKIPMSGKVESLNAAQAAGILMYEAKRQRR</sequence>
<evidence type="ECO:0000259" key="4">
    <source>
        <dbReference type="SMART" id="SM00967"/>
    </source>
</evidence>